<feature type="repeat" description="ANK" evidence="1">
    <location>
        <begin position="405"/>
        <end position="437"/>
    </location>
</feature>
<evidence type="ECO:0000313" key="3">
    <source>
        <dbReference type="Proteomes" id="UP000193944"/>
    </source>
</evidence>
<proteinExistence type="predicted"/>
<dbReference type="EMBL" id="MCFG01000234">
    <property type="protein sequence ID" value="ORX77790.1"/>
    <property type="molecule type" value="Genomic_DNA"/>
</dbReference>
<dbReference type="Proteomes" id="UP000193944">
    <property type="component" value="Unassembled WGS sequence"/>
</dbReference>
<dbReference type="SUPFAM" id="SSF48403">
    <property type="entry name" value="Ankyrin repeat"/>
    <property type="match status" value="1"/>
</dbReference>
<protein>
    <submittedName>
        <fullName evidence="2">Uncharacterized protein</fullName>
    </submittedName>
</protein>
<dbReference type="InterPro" id="IPR002110">
    <property type="entry name" value="Ankyrin_rpt"/>
</dbReference>
<dbReference type="SMART" id="SM00248">
    <property type="entry name" value="ANK"/>
    <property type="match status" value="4"/>
</dbReference>
<organism evidence="2 3">
    <name type="scientific">Anaeromyces robustus</name>
    <dbReference type="NCBI Taxonomy" id="1754192"/>
    <lineage>
        <taxon>Eukaryota</taxon>
        <taxon>Fungi</taxon>
        <taxon>Fungi incertae sedis</taxon>
        <taxon>Chytridiomycota</taxon>
        <taxon>Chytridiomycota incertae sedis</taxon>
        <taxon>Neocallimastigomycetes</taxon>
        <taxon>Neocallimastigales</taxon>
        <taxon>Neocallimastigaceae</taxon>
        <taxon>Anaeromyces</taxon>
    </lineage>
</organism>
<dbReference type="Gene3D" id="1.25.40.20">
    <property type="entry name" value="Ankyrin repeat-containing domain"/>
    <property type="match status" value="1"/>
</dbReference>
<dbReference type="OrthoDB" id="10526554at2759"/>
<comment type="caution">
    <text evidence="2">The sequence shown here is derived from an EMBL/GenBank/DDBJ whole genome shotgun (WGS) entry which is preliminary data.</text>
</comment>
<gene>
    <name evidence="2" type="ORF">BCR32DRAFT_247642</name>
</gene>
<evidence type="ECO:0000313" key="2">
    <source>
        <dbReference type="EMBL" id="ORX77790.1"/>
    </source>
</evidence>
<keyword evidence="1" id="KW-0040">ANK repeat</keyword>
<reference evidence="2 3" key="2">
    <citation type="submission" date="2016-08" db="EMBL/GenBank/DDBJ databases">
        <title>Pervasive Adenine N6-methylation of Active Genes in Fungi.</title>
        <authorList>
            <consortium name="DOE Joint Genome Institute"/>
            <person name="Mondo S.J."/>
            <person name="Dannebaum R.O."/>
            <person name="Kuo R.C."/>
            <person name="Labutti K."/>
            <person name="Haridas S."/>
            <person name="Kuo A."/>
            <person name="Salamov A."/>
            <person name="Ahrendt S.R."/>
            <person name="Lipzen A."/>
            <person name="Sullivan W."/>
            <person name="Andreopoulos W.B."/>
            <person name="Clum A."/>
            <person name="Lindquist E."/>
            <person name="Daum C."/>
            <person name="Ramamoorthy G.K."/>
            <person name="Gryganskyi A."/>
            <person name="Culley D."/>
            <person name="Magnuson J.K."/>
            <person name="James T.Y."/>
            <person name="O'Malley M.A."/>
            <person name="Stajich J.E."/>
            <person name="Spatafora J.W."/>
            <person name="Visel A."/>
            <person name="Grigoriev I.V."/>
        </authorList>
    </citation>
    <scope>NUCLEOTIDE SEQUENCE [LARGE SCALE GENOMIC DNA]</scope>
    <source>
        <strain evidence="2 3">S4</strain>
    </source>
</reference>
<accession>A0A1Y1WW89</accession>
<dbReference type="AlphaFoldDB" id="A0A1Y1WW89"/>
<sequence length="749" mass="88192">MENTRNILKKILSCLVKRDIDGLEKYINNNNIDINIVKEYIKDNHYLSSELNKILISYVSSHNTEKIIFILSLLDSPPNELLYATMKKNNHDIADILINQGMTFSKSIIKDLYNNNDLNFYNLKHILSIRYNDNNLDNNSNNNNSSSSIKKIYIKYNNNKKHTKLNIKNDYYKLAIKNENFDGFIILFDNDDKNINDITGTILNLVHFDENGGFTGKKFNKFINYLEDTSKPFQEMNFYYNGTFGNEDKDVYSFINENKYESIKLQINNYIKSFMNSIQVLTSTLKTDKSNFEKYIKENDSVLKKLKSKKFDILIYALENGASKEIVEYIIQNYSYKNLNYGIKMNVKDEACAEFLKVSERYNEYIKMFNNNERTLENLKYHYENLNEQLSVEPNRFKKQSKFTYHKTPLFSALSKNNFEIGDMLIDMGSNINYNNEDIIYYLYIENALNSENLKYILNHGYTVPKWEENDNKIYHWIKSFHHEYLLIYLTHLQSVSGNVQGNTIISGRLYTPVSSSEALKTFLINRKISKDKNMNVSGSEDKISVQEKNINKNNQNQLNQIIKYQYYLFSVNYENYISIIILYNFDCIKSNEDSILYKLFIAFNFNDSKYKAFMEKLSNNELIYSMENSNDLNKNNAISATTNYSLINESKFNQTINKINESFTKFDIISKRSKKYIVKNVMDIIEEGNIKKLQNFIENNYVSLNELSFCDVNSFDILIHSIQEKSSIEIIKYIISLYDNNVNYINNY</sequence>
<reference evidence="2 3" key="1">
    <citation type="submission" date="2016-08" db="EMBL/GenBank/DDBJ databases">
        <title>A Parts List for Fungal Cellulosomes Revealed by Comparative Genomics.</title>
        <authorList>
            <consortium name="DOE Joint Genome Institute"/>
            <person name="Haitjema C.H."/>
            <person name="Gilmore S.P."/>
            <person name="Henske J.K."/>
            <person name="Solomon K.V."/>
            <person name="De Groot R."/>
            <person name="Kuo A."/>
            <person name="Mondo S.J."/>
            <person name="Salamov A.A."/>
            <person name="Labutti K."/>
            <person name="Zhao Z."/>
            <person name="Chiniquy J."/>
            <person name="Barry K."/>
            <person name="Brewer H.M."/>
            <person name="Purvine S.O."/>
            <person name="Wright A.T."/>
            <person name="Boxma B."/>
            <person name="Van Alen T."/>
            <person name="Hackstein J.H."/>
            <person name="Baker S.E."/>
            <person name="Grigoriev I.V."/>
            <person name="O'Malley M.A."/>
        </authorList>
    </citation>
    <scope>NUCLEOTIDE SEQUENCE [LARGE SCALE GENOMIC DNA]</scope>
    <source>
        <strain evidence="2 3">S4</strain>
    </source>
</reference>
<evidence type="ECO:0000256" key="1">
    <source>
        <dbReference type="PROSITE-ProRule" id="PRU00023"/>
    </source>
</evidence>
<dbReference type="PROSITE" id="PS50088">
    <property type="entry name" value="ANK_REPEAT"/>
    <property type="match status" value="1"/>
</dbReference>
<name>A0A1Y1WW89_9FUNG</name>
<dbReference type="InterPro" id="IPR036770">
    <property type="entry name" value="Ankyrin_rpt-contain_sf"/>
</dbReference>
<keyword evidence="3" id="KW-1185">Reference proteome</keyword>